<gene>
    <name evidence="2" type="primary">grip2_1</name>
    <name evidence="2" type="ORF">CDAR_197571</name>
</gene>
<name>A0AAV4T8T9_9ARAC</name>
<dbReference type="Gene3D" id="2.30.42.10">
    <property type="match status" value="1"/>
</dbReference>
<accession>A0AAV4T8T9</accession>
<dbReference type="AlphaFoldDB" id="A0AAV4T8T9"/>
<evidence type="ECO:0000313" key="3">
    <source>
        <dbReference type="Proteomes" id="UP001054837"/>
    </source>
</evidence>
<feature type="domain" description="PDZ" evidence="1">
    <location>
        <begin position="6"/>
        <end position="39"/>
    </location>
</feature>
<dbReference type="Pfam" id="PF17820">
    <property type="entry name" value="PDZ_6"/>
    <property type="match status" value="1"/>
</dbReference>
<reference evidence="2 3" key="1">
    <citation type="submission" date="2021-06" db="EMBL/GenBank/DDBJ databases">
        <title>Caerostris darwini draft genome.</title>
        <authorList>
            <person name="Kono N."/>
            <person name="Arakawa K."/>
        </authorList>
    </citation>
    <scope>NUCLEOTIDE SEQUENCE [LARGE SCALE GENOMIC DNA]</scope>
</reference>
<comment type="caution">
    <text evidence="2">The sequence shown here is derived from an EMBL/GenBank/DDBJ whole genome shotgun (WGS) entry which is preliminary data.</text>
</comment>
<evidence type="ECO:0000259" key="1">
    <source>
        <dbReference type="PROSITE" id="PS50106"/>
    </source>
</evidence>
<keyword evidence="3" id="KW-1185">Reference proteome</keyword>
<dbReference type="InterPro" id="IPR036034">
    <property type="entry name" value="PDZ_sf"/>
</dbReference>
<evidence type="ECO:0000313" key="2">
    <source>
        <dbReference type="EMBL" id="GIY43088.1"/>
    </source>
</evidence>
<dbReference type="PROSITE" id="PS50106">
    <property type="entry name" value="PDZ"/>
    <property type="match status" value="1"/>
</dbReference>
<sequence length="68" mass="7294">MEVPSITSVNPQGAAHKIGVLLKGDRVLAINGRNTFGLTAGELESLKEEAFGSEEILLVIEFDIAVRE</sequence>
<dbReference type="InterPro" id="IPR041489">
    <property type="entry name" value="PDZ_6"/>
</dbReference>
<dbReference type="SUPFAM" id="SSF50156">
    <property type="entry name" value="PDZ domain-like"/>
    <property type="match status" value="1"/>
</dbReference>
<proteinExistence type="predicted"/>
<dbReference type="InterPro" id="IPR001478">
    <property type="entry name" value="PDZ"/>
</dbReference>
<protein>
    <submittedName>
        <fullName evidence="2">Glutamate receptor-interacting protein 2</fullName>
    </submittedName>
</protein>
<keyword evidence="2" id="KW-0675">Receptor</keyword>
<organism evidence="2 3">
    <name type="scientific">Caerostris darwini</name>
    <dbReference type="NCBI Taxonomy" id="1538125"/>
    <lineage>
        <taxon>Eukaryota</taxon>
        <taxon>Metazoa</taxon>
        <taxon>Ecdysozoa</taxon>
        <taxon>Arthropoda</taxon>
        <taxon>Chelicerata</taxon>
        <taxon>Arachnida</taxon>
        <taxon>Araneae</taxon>
        <taxon>Araneomorphae</taxon>
        <taxon>Entelegynae</taxon>
        <taxon>Araneoidea</taxon>
        <taxon>Araneidae</taxon>
        <taxon>Caerostris</taxon>
    </lineage>
</organism>
<dbReference type="Proteomes" id="UP001054837">
    <property type="component" value="Unassembled WGS sequence"/>
</dbReference>
<dbReference type="EMBL" id="BPLQ01009293">
    <property type="protein sequence ID" value="GIY43088.1"/>
    <property type="molecule type" value="Genomic_DNA"/>
</dbReference>
<feature type="non-terminal residue" evidence="2">
    <location>
        <position position="68"/>
    </location>
</feature>